<dbReference type="eggNOG" id="COG2206">
    <property type="taxonomic scope" value="Bacteria"/>
</dbReference>
<feature type="compositionally biased region" description="Low complexity" evidence="1">
    <location>
        <begin position="582"/>
        <end position="600"/>
    </location>
</feature>
<dbReference type="CDD" id="cd00077">
    <property type="entry name" value="HDc"/>
    <property type="match status" value="1"/>
</dbReference>
<organism evidence="4 5">
    <name type="scientific">Kineococcus radiotolerans (strain ATCC BAA-149 / DSM 14245 / SRS30216)</name>
    <dbReference type="NCBI Taxonomy" id="266940"/>
    <lineage>
        <taxon>Bacteria</taxon>
        <taxon>Bacillati</taxon>
        <taxon>Actinomycetota</taxon>
        <taxon>Actinomycetes</taxon>
        <taxon>Kineosporiales</taxon>
        <taxon>Kineosporiaceae</taxon>
        <taxon>Kineococcus</taxon>
    </lineage>
</organism>
<reference evidence="5" key="1">
    <citation type="journal article" date="2008" name="PLoS ONE">
        <title>Survival in nuclear waste, extreme resistance, and potential applications gleaned from the genome sequence of Kineococcus radiotolerans SRS30216.</title>
        <authorList>
            <person name="Bagwell C.E."/>
            <person name="Bhat S."/>
            <person name="Hawkins G.M."/>
            <person name="Smith B.W."/>
            <person name="Biswas T."/>
            <person name="Hoover T.R."/>
            <person name="Saunders E."/>
            <person name="Han C.S."/>
            <person name="Tsodikov O.V."/>
            <person name="Shimkets L.J."/>
        </authorList>
    </citation>
    <scope>NUCLEOTIDE SEQUENCE [LARGE SCALE GENOMIC DNA]</scope>
    <source>
        <strain evidence="5">ATCC BAA-149 / DSM 14245 / SRS30216</strain>
    </source>
</reference>
<sequence length="736" mass="72636">MVKGPTQNYGDAAPGTQWRSRPALALLVRATSSLGPLVVALVVGAGAAQWLPATRTGLPWPVWLLLVVGTSTGVLVVLSRWLRGLLPLSALLRLSLVLPDRVPSRFEVARRTWTPAALEGDAAPGGEVVGAEGGAAQRLLALVGTLAGHDARTRAHGERVQAYAALIGRELGLSDDDVDRLSWVALLHDVGKVHVPVEIINKDGRPTEEEWATLQQHPHHGGELVQPLRGWLGDWLDGVEQHHERWDGGGYPRGLAGQDISLAARVIAVADTYDVITSARAYKKPMPAEQARAEITRCAGEQFDPEVVRAFLSVGIGRLRRIAGPATLLAALPGVGVAPAQALSTAASVAQTAGGQVAAAVLSAAVGVGAGSAAVAVASTPAAAVEAAPASTASPAEVAAGTPRAGSATPAPRTPSSPGSSSEGSSSPGSSASSSAASSTLPVFPAAAAPSPSASSIPVLPGPLPLTAGPEASPSSLVPSTTPPARGTTGPRPAATPGAATRPAAPASRTTAPTAGGASAVKPSTGAPKPKPSTGASKPKPSTGASKPKPSTGASKPKPSTGASKPKPSTGASKPKPSTGASKPKPSTGTPKPKPSTGTPKPKPSEPAGPKPKPSEPAGPKPEPSEPAGPKPEPSTGAPKPEPSTGAPKPGPSTAAPEPTGAPEPPNPPAPPVPNPPGSNPPGSNPPGSNPPAPNPPGSNPPGSNPPAPNPPVPNPPGGAPRPPAAPAGTPGHLGG</sequence>
<dbReference type="PANTHER" id="PTHR45228">
    <property type="entry name" value="CYCLIC DI-GMP PHOSPHODIESTERASE TM_0186-RELATED"/>
    <property type="match status" value="1"/>
</dbReference>
<name>A6W5H3_KINRD</name>
<dbReference type="EMBL" id="CP000750">
    <property type="protein sequence ID" value="ABS02062.1"/>
    <property type="molecule type" value="Genomic_DNA"/>
</dbReference>
<keyword evidence="2" id="KW-0472">Membrane</keyword>
<feature type="compositionally biased region" description="Low complexity" evidence="1">
    <location>
        <begin position="473"/>
        <end position="520"/>
    </location>
</feature>
<keyword evidence="2" id="KW-1133">Transmembrane helix</keyword>
<evidence type="ECO:0000259" key="3">
    <source>
        <dbReference type="PROSITE" id="PS51832"/>
    </source>
</evidence>
<dbReference type="InterPro" id="IPR003607">
    <property type="entry name" value="HD/PDEase_dom"/>
</dbReference>
<feature type="region of interest" description="Disordered" evidence="1">
    <location>
        <begin position="465"/>
        <end position="736"/>
    </location>
</feature>
<feature type="compositionally biased region" description="Pro residues" evidence="1">
    <location>
        <begin position="601"/>
        <end position="633"/>
    </location>
</feature>
<feature type="transmembrane region" description="Helical" evidence="2">
    <location>
        <begin position="60"/>
        <end position="82"/>
    </location>
</feature>
<keyword evidence="5" id="KW-1185">Reference proteome</keyword>
<evidence type="ECO:0000256" key="2">
    <source>
        <dbReference type="SAM" id="Phobius"/>
    </source>
</evidence>
<dbReference type="SUPFAM" id="SSF109604">
    <property type="entry name" value="HD-domain/PDEase-like"/>
    <property type="match status" value="1"/>
</dbReference>
<dbReference type="AlphaFoldDB" id="A6W5H3"/>
<evidence type="ECO:0000313" key="4">
    <source>
        <dbReference type="EMBL" id="ABS02062.1"/>
    </source>
</evidence>
<dbReference type="STRING" id="266940.Krad_0573"/>
<dbReference type="InterPro" id="IPR052020">
    <property type="entry name" value="Cyclic_di-GMP/3'3'-cGAMP_PDE"/>
</dbReference>
<dbReference type="GO" id="GO:0016787">
    <property type="term" value="F:hydrolase activity"/>
    <property type="evidence" value="ECO:0007669"/>
    <property type="project" value="UniProtKB-KW"/>
</dbReference>
<gene>
    <name evidence="4" type="ordered locus">Krad_0573</name>
</gene>
<dbReference type="Pfam" id="PF13487">
    <property type="entry name" value="HD_5"/>
    <property type="match status" value="1"/>
</dbReference>
<evidence type="ECO:0000256" key="1">
    <source>
        <dbReference type="SAM" id="MobiDB-lite"/>
    </source>
</evidence>
<dbReference type="Proteomes" id="UP000001116">
    <property type="component" value="Chromosome"/>
</dbReference>
<keyword evidence="2" id="KW-0812">Transmembrane</keyword>
<evidence type="ECO:0000313" key="5">
    <source>
        <dbReference type="Proteomes" id="UP000001116"/>
    </source>
</evidence>
<protein>
    <submittedName>
        <fullName evidence="4">Metal dependent phosphohydrolase</fullName>
    </submittedName>
</protein>
<feature type="compositionally biased region" description="Pro residues" evidence="1">
    <location>
        <begin position="660"/>
        <end position="726"/>
    </location>
</feature>
<dbReference type="OrthoDB" id="9802066at2"/>
<proteinExistence type="predicted"/>
<dbReference type="HOGENOM" id="CLU_376756_0_0_11"/>
<dbReference type="InterPro" id="IPR037522">
    <property type="entry name" value="HD_GYP_dom"/>
</dbReference>
<dbReference type="KEGG" id="kra:Krad_0573"/>
<dbReference type="PANTHER" id="PTHR45228:SF4">
    <property type="entry name" value="LIPOPROTEIN"/>
    <property type="match status" value="1"/>
</dbReference>
<feature type="domain" description="HD-GYP" evidence="3">
    <location>
        <begin position="131"/>
        <end position="327"/>
    </location>
</feature>
<feature type="transmembrane region" description="Helical" evidence="2">
    <location>
        <begin position="26"/>
        <end position="48"/>
    </location>
</feature>
<dbReference type="SMART" id="SM00471">
    <property type="entry name" value="HDc"/>
    <property type="match status" value="1"/>
</dbReference>
<dbReference type="Gene3D" id="1.10.3210.10">
    <property type="entry name" value="Hypothetical protein af1432"/>
    <property type="match status" value="1"/>
</dbReference>
<feature type="compositionally biased region" description="Low complexity" evidence="1">
    <location>
        <begin position="727"/>
        <end position="736"/>
    </location>
</feature>
<dbReference type="PRINTS" id="PR01217">
    <property type="entry name" value="PRICHEXTENSN"/>
</dbReference>
<accession>A6W5H3</accession>
<feature type="region of interest" description="Disordered" evidence="1">
    <location>
        <begin position="389"/>
        <end position="437"/>
    </location>
</feature>
<dbReference type="eggNOG" id="COG5164">
    <property type="taxonomic scope" value="Bacteria"/>
</dbReference>
<dbReference type="PROSITE" id="PS51832">
    <property type="entry name" value="HD_GYP"/>
    <property type="match status" value="1"/>
</dbReference>